<accession>A0A9D4LN59</accession>
<evidence type="ECO:0000313" key="1">
    <source>
        <dbReference type="EMBL" id="KAH3860754.1"/>
    </source>
</evidence>
<gene>
    <name evidence="1" type="ORF">DPMN_023675</name>
</gene>
<protein>
    <submittedName>
        <fullName evidence="1">Uncharacterized protein</fullName>
    </submittedName>
</protein>
<dbReference type="EMBL" id="JAIWYP010000002">
    <property type="protein sequence ID" value="KAH3860754.1"/>
    <property type="molecule type" value="Genomic_DNA"/>
</dbReference>
<name>A0A9D4LN59_DREPO</name>
<sequence>MLRVLASLRQNIHHSLPIRCCLPEAEGDFPQNIDPLVIIQKSRQVLKYYISTSMPSQPVLQLGMLSYFKCSALWPVFAESENSSAMGVRDVYMYITAQDTRFPCIRQLPSDSVDD</sequence>
<dbReference type="AlphaFoldDB" id="A0A9D4LN59"/>
<reference evidence="1" key="2">
    <citation type="submission" date="2020-11" db="EMBL/GenBank/DDBJ databases">
        <authorList>
            <person name="McCartney M.A."/>
            <person name="Auch B."/>
            <person name="Kono T."/>
            <person name="Mallez S."/>
            <person name="Becker A."/>
            <person name="Gohl D.M."/>
            <person name="Silverstein K.A.T."/>
            <person name="Koren S."/>
            <person name="Bechman K.B."/>
            <person name="Herman A."/>
            <person name="Abrahante J.E."/>
            <person name="Garbe J."/>
        </authorList>
    </citation>
    <scope>NUCLEOTIDE SEQUENCE</scope>
    <source>
        <strain evidence="1">Duluth1</strain>
        <tissue evidence="1">Whole animal</tissue>
    </source>
</reference>
<proteinExistence type="predicted"/>
<dbReference type="Proteomes" id="UP000828390">
    <property type="component" value="Unassembled WGS sequence"/>
</dbReference>
<organism evidence="1 2">
    <name type="scientific">Dreissena polymorpha</name>
    <name type="common">Zebra mussel</name>
    <name type="synonym">Mytilus polymorpha</name>
    <dbReference type="NCBI Taxonomy" id="45954"/>
    <lineage>
        <taxon>Eukaryota</taxon>
        <taxon>Metazoa</taxon>
        <taxon>Spiralia</taxon>
        <taxon>Lophotrochozoa</taxon>
        <taxon>Mollusca</taxon>
        <taxon>Bivalvia</taxon>
        <taxon>Autobranchia</taxon>
        <taxon>Heteroconchia</taxon>
        <taxon>Euheterodonta</taxon>
        <taxon>Imparidentia</taxon>
        <taxon>Neoheterodontei</taxon>
        <taxon>Myida</taxon>
        <taxon>Dreissenoidea</taxon>
        <taxon>Dreissenidae</taxon>
        <taxon>Dreissena</taxon>
    </lineage>
</organism>
<evidence type="ECO:0000313" key="2">
    <source>
        <dbReference type="Proteomes" id="UP000828390"/>
    </source>
</evidence>
<comment type="caution">
    <text evidence="1">The sequence shown here is derived from an EMBL/GenBank/DDBJ whole genome shotgun (WGS) entry which is preliminary data.</text>
</comment>
<reference evidence="1" key="1">
    <citation type="journal article" date="2019" name="bioRxiv">
        <title>The Genome of the Zebra Mussel, Dreissena polymorpha: A Resource for Invasive Species Research.</title>
        <authorList>
            <person name="McCartney M.A."/>
            <person name="Auch B."/>
            <person name="Kono T."/>
            <person name="Mallez S."/>
            <person name="Zhang Y."/>
            <person name="Obille A."/>
            <person name="Becker A."/>
            <person name="Abrahante J.E."/>
            <person name="Garbe J."/>
            <person name="Badalamenti J.P."/>
            <person name="Herman A."/>
            <person name="Mangelson H."/>
            <person name="Liachko I."/>
            <person name="Sullivan S."/>
            <person name="Sone E.D."/>
            <person name="Koren S."/>
            <person name="Silverstein K.A.T."/>
            <person name="Beckman K.B."/>
            <person name="Gohl D.M."/>
        </authorList>
    </citation>
    <scope>NUCLEOTIDE SEQUENCE</scope>
    <source>
        <strain evidence="1">Duluth1</strain>
        <tissue evidence="1">Whole animal</tissue>
    </source>
</reference>
<keyword evidence="2" id="KW-1185">Reference proteome</keyword>